<dbReference type="Pfam" id="PF07773">
    <property type="entry name" value="TCTN_DUF1619"/>
    <property type="match status" value="2"/>
</dbReference>
<accession>A0A1V9ZFK1</accession>
<dbReference type="Gene3D" id="3.40.50.1820">
    <property type="entry name" value="alpha/beta hydrolase"/>
    <property type="match status" value="2"/>
</dbReference>
<evidence type="ECO:0000259" key="6">
    <source>
        <dbReference type="Pfam" id="PF25752"/>
    </source>
</evidence>
<dbReference type="Proteomes" id="UP000243579">
    <property type="component" value="Unassembled WGS sequence"/>
</dbReference>
<evidence type="ECO:0000259" key="5">
    <source>
        <dbReference type="Pfam" id="PF07773"/>
    </source>
</evidence>
<dbReference type="InterPro" id="IPR029058">
    <property type="entry name" value="AB_hydrolase_fold"/>
</dbReference>
<dbReference type="InterPro" id="IPR011677">
    <property type="entry name" value="TCTN1-3_dom"/>
</dbReference>
<comment type="similarity">
    <text evidence="1">Belongs to the tectonic family.</text>
</comment>
<sequence length="1221" mass="130331">MGSGASIEVFGDGELEAALAKTKASARWTSWEVFRSGYDSIVNAIVRPPRHKYDEADLGPAQFHFDAMPCWRRDFAVRNDAGAVLQCSVWDTVPGAAHCVVYIHSMSGSRVEALSHMAPVLQRGMAFAAFDCAGSGLSDGQYITLGLNESRDLLACVRALHRYNSGQFTSVSFWGHCMGANAAMLLCNATHLNRTVLQRSLAVEELQVSVLCIATFDSLIVEQAIPPRGDETGIEAGSVLLSINGTSVTAMGTAEALKRLHTEAFAVVEVTELEETPQPCASPSFVTWLVLDSGFTDLSSVMTDMAKSAQRNGLFLPGFLASAAMALLRSSVKKKAAYEPTAVAPHAAIEMCTLPVLFVHATDDDFVEPHHSEANFNACGSAVKHYVTIAGTHETRRSPTILEHVWPIVDQLQGIESDQVVASGFAPWASFPSAHQWTFDDDLDANDIAAFSAYASGYKLDTGTQVQYQIHVFAPRGTYIRAANDGSFEKMSAARRSSETKEDNPELKKFWETTFGKGLAWSKSWRRASTGSLYTEEIAVAPRTKPNDFNADGDLDFVVERGCRDIKLLLGKLIEVDGSLHTPLQRIRSRLAYSTKLGAARLEERQELLNEALQVVSTNAVLVDWSLVPTNASTARTQTPVGCTCKQPAPVVGACYMFDCTCPCDVTAGVCDAYCCCDTECPATHVDAIAAQGLCIPVAAAYSIPFCDASVVTVNRKYGILDAQTRADGAMCVYVENNEVSGTYYSPPKTAAVAPDFAGTSTRPSYAQAMQSVTQPVASATYREGDLIKAFVNDSEGVLSPNFGGHLMLPTTSLSTSQCFPINPVEYTVGLGAQATSCSLPLTNVAATCTTLGMTAYVQSLLVAATPRSMTLVPVTLRQATMMTISGAVDVTATAGDAPTFTVVNQMCNGVLFELDYVVHTDGNGTVLGVQAEAVVGAISASARSLHRRFSVSFASTSDVTRTQANANLIDYPRSGNPGYVDRLPLRGGVLTTNNTVQVVAEEPGGVHLFATGACTGAETTGVRFNEDTLVSCSLELNLTQFQTFCMASAVASVLTPTFTHVAAFGNADPFKVTDWVAVDAPTNATSSGLYSGAQCTNVVKTTGKIYPSSLVQITGANIMVSYTDTGAVSNPQRKITSVVVEYMKDTLQFLNPAATQVVLLSVALTFRSVPATTPSDLILPAPEIWFTIPSDVFYPFLLSSAPPSTLSGVWALVLLTVLSS</sequence>
<dbReference type="OrthoDB" id="76579at2759"/>
<dbReference type="SUPFAM" id="SSF53474">
    <property type="entry name" value="alpha/beta-Hydrolases"/>
    <property type="match status" value="1"/>
</dbReference>
<gene>
    <name evidence="7" type="ORF">ACHHYP_13624</name>
</gene>
<protein>
    <submittedName>
        <fullName evidence="7">Uncharacterized protein</fullName>
    </submittedName>
</protein>
<evidence type="ECO:0000256" key="3">
    <source>
        <dbReference type="ARBA" id="ARBA00022794"/>
    </source>
</evidence>
<organism evidence="7 8">
    <name type="scientific">Achlya hypogyna</name>
    <name type="common">Oomycete</name>
    <name type="synonym">Protoachlya hypogyna</name>
    <dbReference type="NCBI Taxonomy" id="1202772"/>
    <lineage>
        <taxon>Eukaryota</taxon>
        <taxon>Sar</taxon>
        <taxon>Stramenopiles</taxon>
        <taxon>Oomycota</taxon>
        <taxon>Saprolegniomycetes</taxon>
        <taxon>Saprolegniales</taxon>
        <taxon>Achlyaceae</taxon>
        <taxon>Achlya</taxon>
    </lineage>
</organism>
<dbReference type="Pfam" id="PF25752">
    <property type="entry name" value="DUF1619_N"/>
    <property type="match status" value="1"/>
</dbReference>
<keyword evidence="4" id="KW-0325">Glycoprotein</keyword>
<keyword evidence="3" id="KW-0970">Cilium biogenesis/degradation</keyword>
<dbReference type="AlphaFoldDB" id="A0A1V9ZFK1"/>
<evidence type="ECO:0000256" key="2">
    <source>
        <dbReference type="ARBA" id="ARBA00022729"/>
    </source>
</evidence>
<dbReference type="PANTHER" id="PTHR14611:SF2">
    <property type="entry name" value="TECTONIC"/>
    <property type="match status" value="1"/>
</dbReference>
<keyword evidence="8" id="KW-1185">Reference proteome</keyword>
<reference evidence="7 8" key="1">
    <citation type="journal article" date="2014" name="Genome Biol. Evol.">
        <title>The secreted proteins of Achlya hypogyna and Thraustotheca clavata identify the ancestral oomycete secretome and reveal gene acquisitions by horizontal gene transfer.</title>
        <authorList>
            <person name="Misner I."/>
            <person name="Blouin N."/>
            <person name="Leonard G."/>
            <person name="Richards T.A."/>
            <person name="Lane C.E."/>
        </authorList>
    </citation>
    <scope>NUCLEOTIDE SEQUENCE [LARGE SCALE GENOMIC DNA]</scope>
    <source>
        <strain evidence="7 8">ATCC 48635</strain>
    </source>
</reference>
<dbReference type="InterPro" id="IPR040354">
    <property type="entry name" value="TCTN1-3"/>
</dbReference>
<dbReference type="InterPro" id="IPR057724">
    <property type="entry name" value="TCTN1-3_N"/>
</dbReference>
<evidence type="ECO:0000256" key="4">
    <source>
        <dbReference type="ARBA" id="ARBA00023180"/>
    </source>
</evidence>
<feature type="domain" description="Tectonic-1-3 N-terminal" evidence="6">
    <location>
        <begin position="659"/>
        <end position="746"/>
    </location>
</feature>
<dbReference type="STRING" id="1202772.A0A1V9ZFK1"/>
<feature type="domain" description="Tectonic-1-3" evidence="5">
    <location>
        <begin position="1012"/>
        <end position="1169"/>
    </location>
</feature>
<comment type="caution">
    <text evidence="7">The sequence shown here is derived from an EMBL/GenBank/DDBJ whole genome shotgun (WGS) entry which is preliminary data.</text>
</comment>
<evidence type="ECO:0000256" key="1">
    <source>
        <dbReference type="ARBA" id="ARBA00007633"/>
    </source>
</evidence>
<feature type="domain" description="Tectonic-1-3" evidence="5">
    <location>
        <begin position="779"/>
        <end position="955"/>
    </location>
</feature>
<evidence type="ECO:0000313" key="8">
    <source>
        <dbReference type="Proteomes" id="UP000243579"/>
    </source>
</evidence>
<proteinExistence type="inferred from homology"/>
<evidence type="ECO:0000313" key="7">
    <source>
        <dbReference type="EMBL" id="OQR96784.1"/>
    </source>
</evidence>
<keyword evidence="2" id="KW-0732">Signal</keyword>
<dbReference type="PANTHER" id="PTHR14611">
    <property type="entry name" value="TECTONIC FAMILY MEMBER"/>
    <property type="match status" value="1"/>
</dbReference>
<name>A0A1V9ZFK1_ACHHY</name>
<dbReference type="EMBL" id="JNBR01000131">
    <property type="protein sequence ID" value="OQR96784.1"/>
    <property type="molecule type" value="Genomic_DNA"/>
</dbReference>
<dbReference type="GO" id="GO:0030030">
    <property type="term" value="P:cell projection organization"/>
    <property type="evidence" value="ECO:0007669"/>
    <property type="project" value="UniProtKB-KW"/>
</dbReference>